<keyword evidence="2" id="KW-1185">Reference proteome</keyword>
<protein>
    <submittedName>
        <fullName evidence="1">Uncharacterized protein</fullName>
    </submittedName>
</protein>
<dbReference type="AlphaFoldDB" id="A0A5C5RMJ5"/>
<dbReference type="EMBL" id="VIGV01000003">
    <property type="protein sequence ID" value="TWS24176.1"/>
    <property type="molecule type" value="Genomic_DNA"/>
</dbReference>
<sequence length="99" mass="11328">MTEIMTYRPAVRESGRLSHRQCGHASTKEGRAECRKRHYGLNDMERTAMARTGVQDPRMALYADDARRLGMDYKSMGPDELKAARNAYRRPLNRARLAG</sequence>
<dbReference type="RefSeq" id="WP_146433987.1">
    <property type="nucleotide sequence ID" value="NZ_VIGV01000003.1"/>
</dbReference>
<reference evidence="1 2" key="1">
    <citation type="submission" date="2019-08" db="EMBL/GenBank/DDBJ databases">
        <title>Tsukamurella conjunctivitidis sp. nov., Tsukamurella assacharolytica sp. nov. and Tsukamurella sputae sp. nov. isolated from patients with conjunctivitis, bacteraemia (lymphoma) and respiratory infection (sputum) in Hong Kong.</title>
        <authorList>
            <person name="Fok K.M.N."/>
            <person name="Fong J.Y.H."/>
        </authorList>
    </citation>
    <scope>NUCLEOTIDE SEQUENCE [LARGE SCALE GENOMIC DNA]</scope>
    <source>
        <strain evidence="1 2">HKU70</strain>
    </source>
</reference>
<gene>
    <name evidence="1" type="ORF">FK268_11220</name>
</gene>
<evidence type="ECO:0000313" key="1">
    <source>
        <dbReference type="EMBL" id="TWS24176.1"/>
    </source>
</evidence>
<comment type="caution">
    <text evidence="1">The sequence shown here is derived from an EMBL/GenBank/DDBJ whole genome shotgun (WGS) entry which is preliminary data.</text>
</comment>
<dbReference type="Proteomes" id="UP000319792">
    <property type="component" value="Unassembled WGS sequence"/>
</dbReference>
<evidence type="ECO:0000313" key="2">
    <source>
        <dbReference type="Proteomes" id="UP000319792"/>
    </source>
</evidence>
<accession>A0A5C5RMJ5</accession>
<organism evidence="1 2">
    <name type="scientific">Tsukamurella sputi</name>
    <dbReference type="NCBI Taxonomy" id="2591848"/>
    <lineage>
        <taxon>Bacteria</taxon>
        <taxon>Bacillati</taxon>
        <taxon>Actinomycetota</taxon>
        <taxon>Actinomycetes</taxon>
        <taxon>Mycobacteriales</taxon>
        <taxon>Tsukamurellaceae</taxon>
        <taxon>Tsukamurella</taxon>
    </lineage>
</organism>
<proteinExistence type="predicted"/>
<name>A0A5C5RMJ5_9ACTN</name>